<dbReference type="Gene3D" id="3.40.390.10">
    <property type="entry name" value="Collagenase (Catalytic Domain)"/>
    <property type="match status" value="1"/>
</dbReference>
<evidence type="ECO:0000259" key="2">
    <source>
        <dbReference type="SMART" id="SM00235"/>
    </source>
</evidence>
<gene>
    <name evidence="3" type="ordered locus">Anacy_1783</name>
</gene>
<dbReference type="InterPro" id="IPR006026">
    <property type="entry name" value="Peptidase_Metallo"/>
</dbReference>
<feature type="region of interest" description="Disordered" evidence="1">
    <location>
        <begin position="185"/>
        <end position="205"/>
    </location>
</feature>
<dbReference type="GO" id="GO:0008270">
    <property type="term" value="F:zinc ion binding"/>
    <property type="evidence" value="ECO:0007669"/>
    <property type="project" value="InterPro"/>
</dbReference>
<keyword evidence="4" id="KW-1185">Reference proteome</keyword>
<dbReference type="PATRIC" id="fig|272123.3.peg.1943"/>
<dbReference type="SUPFAM" id="SSF89372">
    <property type="entry name" value="Fucose-specific lectin"/>
    <property type="match status" value="2"/>
</dbReference>
<dbReference type="Pfam" id="PF26607">
    <property type="entry name" value="DUF8189"/>
    <property type="match status" value="1"/>
</dbReference>
<dbReference type="GO" id="GO:0008237">
    <property type="term" value="F:metallopeptidase activity"/>
    <property type="evidence" value="ECO:0007669"/>
    <property type="project" value="InterPro"/>
</dbReference>
<proteinExistence type="predicted"/>
<evidence type="ECO:0000256" key="1">
    <source>
        <dbReference type="SAM" id="MobiDB-lite"/>
    </source>
</evidence>
<dbReference type="KEGG" id="acy:Anacy_1783"/>
<dbReference type="EMBL" id="CP003659">
    <property type="protein sequence ID" value="AFZ57273.1"/>
    <property type="molecule type" value="Genomic_DNA"/>
</dbReference>
<feature type="domain" description="Peptidase metallopeptidase" evidence="2">
    <location>
        <begin position="52"/>
        <end position="219"/>
    </location>
</feature>
<dbReference type="HOGENOM" id="CLU_546078_0_0_3"/>
<dbReference type="InterPro" id="IPR024079">
    <property type="entry name" value="MetalloPept_cat_dom_sf"/>
</dbReference>
<dbReference type="eggNOG" id="COG3591">
    <property type="taxonomic scope" value="Bacteria"/>
</dbReference>
<dbReference type="STRING" id="272123.Anacy_1783"/>
<organism evidence="3 4">
    <name type="scientific">Anabaena cylindrica (strain ATCC 27899 / PCC 7122)</name>
    <dbReference type="NCBI Taxonomy" id="272123"/>
    <lineage>
        <taxon>Bacteria</taxon>
        <taxon>Bacillati</taxon>
        <taxon>Cyanobacteriota</taxon>
        <taxon>Cyanophyceae</taxon>
        <taxon>Nostocales</taxon>
        <taxon>Nostocaceae</taxon>
        <taxon>Anabaena</taxon>
    </lineage>
</organism>
<evidence type="ECO:0000313" key="4">
    <source>
        <dbReference type="Proteomes" id="UP000010474"/>
    </source>
</evidence>
<evidence type="ECO:0000313" key="3">
    <source>
        <dbReference type="EMBL" id="AFZ57273.1"/>
    </source>
</evidence>
<feature type="compositionally biased region" description="Basic and acidic residues" evidence="1">
    <location>
        <begin position="185"/>
        <end position="200"/>
    </location>
</feature>
<dbReference type="GO" id="GO:0006508">
    <property type="term" value="P:proteolysis"/>
    <property type="evidence" value="ECO:0007669"/>
    <property type="project" value="InterPro"/>
</dbReference>
<dbReference type="AlphaFoldDB" id="K9ZDI5"/>
<dbReference type="InterPro" id="IPR058502">
    <property type="entry name" value="PLL-like_beta-prop"/>
</dbReference>
<accession>K9ZDI5</accession>
<dbReference type="SMART" id="SM00235">
    <property type="entry name" value="ZnMc"/>
    <property type="match status" value="1"/>
</dbReference>
<dbReference type="SUPFAM" id="SSF55486">
    <property type="entry name" value="Metalloproteases ('zincins'), catalytic domain"/>
    <property type="match status" value="1"/>
</dbReference>
<protein>
    <submittedName>
        <fullName evidence="3">Peptidase M12A astacin</fullName>
    </submittedName>
</protein>
<sequence>MTTSLPLLTSKKLKQISALFLFSSSAISTLIFPLAGRAQDIGKIEQPLIVERSNLWSARQISVCWETGGNNVEKQWVRDAIAQTWEKESSARFINWGDCQNNSKGIRIQLADVRPHTKGLGDELDGKTNGMVLNITYASWQSSCQDGGAQPTGFSNPNRIPSSTEREFCTKVIASHEFGHALGFDHEHTRDDNPDAKCSDDAGGGGSGDWKITPYDLRSIMNYCNPAWNGDGNLSDRDIEGLVQLYGRNPNSVANIQSDVSAISPVEGASTVFTVGEEGNIWSAYYDPRVANPQWTGSFRLSPTNATKSNYVTAVSPTRGGSTLFTVGTDGAVWSAYYDPRVANPKWTGWFSLGGKVRPGSKIAAVSATEGGVSLFIVGSDNAVWSAYYDPRVANPKWNGWFSLGGKVRSDADVKAISSVEGGISLFVIGLDSAVWSAYYDPRVANPKWSDWFSLGGLVRPNTNVSPVSTTRGGISLFTVSIDSAVWSAYYDPRVANPKWSGWFSLGGQVRLNTNVSPVSSIEGGVSLFTVGVDNSVWSAYYDPRIANAKWSNWFSLGGSVPTTRNVSAISATKGGVTLFTKGNDGYIRSAYYDPRVANPKWTDWFTVGR</sequence>
<dbReference type="OrthoDB" id="9783144at2"/>
<dbReference type="Proteomes" id="UP000010474">
    <property type="component" value="Chromosome"/>
</dbReference>
<dbReference type="Gene3D" id="2.120.10.70">
    <property type="entry name" value="Fucose-specific lectin"/>
    <property type="match status" value="1"/>
</dbReference>
<reference evidence="4" key="1">
    <citation type="journal article" date="2013" name="Proc. Natl. Acad. Sci. U.S.A.">
        <title>Improving the coverage of the cyanobacterial phylum using diversity-driven genome sequencing.</title>
        <authorList>
            <person name="Shih P.M."/>
            <person name="Wu D."/>
            <person name="Latifi A."/>
            <person name="Axen S.D."/>
            <person name="Fewer D.P."/>
            <person name="Talla E."/>
            <person name="Calteau A."/>
            <person name="Cai F."/>
            <person name="Tandeau de Marsac N."/>
            <person name="Rippka R."/>
            <person name="Herdman M."/>
            <person name="Sivonen K."/>
            <person name="Coursin T."/>
            <person name="Laurent T."/>
            <person name="Goodwin L."/>
            <person name="Nolan M."/>
            <person name="Davenport K.W."/>
            <person name="Han C.S."/>
            <person name="Rubin E.M."/>
            <person name="Eisen J.A."/>
            <person name="Woyke T."/>
            <person name="Gugger M."/>
            <person name="Kerfeld C.A."/>
        </authorList>
    </citation>
    <scope>NUCLEOTIDE SEQUENCE [LARGE SCALE GENOMIC DNA]</scope>
    <source>
        <strain evidence="4">ATCC 27899 / PCC 7122</strain>
    </source>
</reference>
<name>K9ZDI5_ANACC</name>